<dbReference type="PANTHER" id="PTHR30154">
    <property type="entry name" value="LEUCINE-RESPONSIVE REGULATORY PROTEIN"/>
    <property type="match status" value="1"/>
</dbReference>
<protein>
    <submittedName>
        <fullName evidence="1">Lrp/AsnC family transcriptional regulator</fullName>
    </submittedName>
</protein>
<dbReference type="InterPro" id="IPR036388">
    <property type="entry name" value="WH-like_DNA-bd_sf"/>
</dbReference>
<proteinExistence type="predicted"/>
<evidence type="ECO:0000313" key="2">
    <source>
        <dbReference type="Proteomes" id="UP000627538"/>
    </source>
</evidence>
<sequence>MPDSAILSTAVGELDTPYLELIDALRIAPRASWAELSAVLATPASTLRRRYRRLIENNVMRMGVEFYSAASASELSFVTIEADPAQREDVLDALCRIPEIVFVEDLLTVADAACHTVTPTLRDLHVRTTPQLRAIPGIRRIHVLPVTTLHVTGAAWSDRVINPSQRHRLERLGTDNEARRPQHPPSALERAGIGILARDARVPISDFARRLDLSATTARRLLRGILSRDDVRIRLQTSPAYLGYPIVATFYCHCAGERTPDLAVFAREHLHARMAASVVGTVSFLFACYLTHIGQTEQIQRRLRQSFPDVTIGDVALSMRRRKDHGWIFDAHDRIVDHDDGFGMVW</sequence>
<name>A0A8I0G7N0_9ACTO</name>
<dbReference type="Gene3D" id="3.30.70.920">
    <property type="match status" value="1"/>
</dbReference>
<dbReference type="RefSeq" id="WP_191071422.1">
    <property type="nucleotide sequence ID" value="NZ_CP060506.1"/>
</dbReference>
<dbReference type="GO" id="GO:0043200">
    <property type="term" value="P:response to amino acid"/>
    <property type="evidence" value="ECO:0007669"/>
    <property type="project" value="TreeGrafter"/>
</dbReference>
<keyword evidence="2" id="KW-1185">Reference proteome</keyword>
<comment type="caution">
    <text evidence="1">The sequence shown here is derived from an EMBL/GenBank/DDBJ whole genome shotgun (WGS) entry which is preliminary data.</text>
</comment>
<dbReference type="EMBL" id="JACRUO010000001">
    <property type="protein sequence ID" value="MBD3689370.1"/>
    <property type="molecule type" value="Genomic_DNA"/>
</dbReference>
<dbReference type="GO" id="GO:0043565">
    <property type="term" value="F:sequence-specific DNA binding"/>
    <property type="evidence" value="ECO:0007669"/>
    <property type="project" value="TreeGrafter"/>
</dbReference>
<gene>
    <name evidence="1" type="ORF">H8R10_03885</name>
</gene>
<dbReference type="Proteomes" id="UP000627538">
    <property type="component" value="Unassembled WGS sequence"/>
</dbReference>
<dbReference type="GO" id="GO:0005829">
    <property type="term" value="C:cytosol"/>
    <property type="evidence" value="ECO:0007669"/>
    <property type="project" value="TreeGrafter"/>
</dbReference>
<dbReference type="InterPro" id="IPR011008">
    <property type="entry name" value="Dimeric_a/b-barrel"/>
</dbReference>
<dbReference type="PANTHER" id="PTHR30154:SF34">
    <property type="entry name" value="TRANSCRIPTIONAL REGULATOR AZLB"/>
    <property type="match status" value="1"/>
</dbReference>
<organism evidence="1 2">
    <name type="scientific">Nanchangia anserum</name>
    <dbReference type="NCBI Taxonomy" id="2692125"/>
    <lineage>
        <taxon>Bacteria</taxon>
        <taxon>Bacillati</taxon>
        <taxon>Actinomycetota</taxon>
        <taxon>Actinomycetes</taxon>
        <taxon>Actinomycetales</taxon>
        <taxon>Actinomycetaceae</taxon>
        <taxon>Nanchangia</taxon>
    </lineage>
</organism>
<reference evidence="1 2" key="1">
    <citation type="submission" date="2020-08" db="EMBL/GenBank/DDBJ databases">
        <title>Winkia gen. nov., sp. nov., isolated from faeces of the Anser albifrons in China.</title>
        <authorList>
            <person name="Liu Q."/>
        </authorList>
    </citation>
    <scope>NUCLEOTIDE SEQUENCE [LARGE SCALE GENOMIC DNA]</scope>
    <source>
        <strain evidence="1 2">C62</strain>
    </source>
</reference>
<dbReference type="SUPFAM" id="SSF54909">
    <property type="entry name" value="Dimeric alpha+beta barrel"/>
    <property type="match status" value="1"/>
</dbReference>
<dbReference type="AlphaFoldDB" id="A0A8I0G7N0"/>
<dbReference type="Gene3D" id="1.10.10.10">
    <property type="entry name" value="Winged helix-like DNA-binding domain superfamily/Winged helix DNA-binding domain"/>
    <property type="match status" value="1"/>
</dbReference>
<evidence type="ECO:0000313" key="1">
    <source>
        <dbReference type="EMBL" id="MBD3689370.1"/>
    </source>
</evidence>
<accession>A0A8I0G7N0</accession>